<evidence type="ECO:0000256" key="10">
    <source>
        <dbReference type="RuleBase" id="RU364125"/>
    </source>
</evidence>
<dbReference type="RefSeq" id="WP_161766287.1">
    <property type="nucleotide sequence ID" value="NZ_JAAATW010000001.1"/>
</dbReference>
<name>A0ABW9Y691_9RHOB</name>
<keyword evidence="6 10" id="KW-0812">Transmembrane</keyword>
<dbReference type="Pfam" id="PF03748">
    <property type="entry name" value="FliL"/>
    <property type="match status" value="1"/>
</dbReference>
<evidence type="ECO:0000256" key="2">
    <source>
        <dbReference type="ARBA" id="ARBA00004162"/>
    </source>
</evidence>
<evidence type="ECO:0000313" key="11">
    <source>
        <dbReference type="EMBL" id="NBE07369.1"/>
    </source>
</evidence>
<gene>
    <name evidence="11" type="ORF">GU920_07470</name>
</gene>
<proteinExistence type="inferred from homology"/>
<evidence type="ECO:0000256" key="1">
    <source>
        <dbReference type="ARBA" id="ARBA00002254"/>
    </source>
</evidence>
<keyword evidence="8 10" id="KW-1133">Transmembrane helix</keyword>
<protein>
    <recommendedName>
        <fullName evidence="10">Flagellar protein FliL</fullName>
    </recommendedName>
</protein>
<evidence type="ECO:0000256" key="8">
    <source>
        <dbReference type="ARBA" id="ARBA00022989"/>
    </source>
</evidence>
<keyword evidence="12" id="KW-1185">Reference proteome</keyword>
<comment type="subcellular location">
    <subcellularLocation>
        <location evidence="10">Cell inner membrane</location>
    </subcellularLocation>
    <subcellularLocation>
        <location evidence="2">Cell membrane</location>
        <topology evidence="2">Single-pass membrane protein</topology>
    </subcellularLocation>
</comment>
<keyword evidence="11" id="KW-0966">Cell projection</keyword>
<evidence type="ECO:0000256" key="9">
    <source>
        <dbReference type="ARBA" id="ARBA00023136"/>
    </source>
</evidence>
<keyword evidence="11" id="KW-0969">Cilium</keyword>
<keyword evidence="9 10" id="KW-0472">Membrane</keyword>
<comment type="caution">
    <text evidence="11">The sequence shown here is derived from an EMBL/GenBank/DDBJ whole genome shotgun (WGS) entry which is preliminary data.</text>
</comment>
<dbReference type="EMBL" id="JAAATW010000001">
    <property type="protein sequence ID" value="NBE07369.1"/>
    <property type="molecule type" value="Genomic_DNA"/>
</dbReference>
<evidence type="ECO:0000256" key="5">
    <source>
        <dbReference type="ARBA" id="ARBA00022500"/>
    </source>
</evidence>
<comment type="function">
    <text evidence="1 10">Controls the rotational direction of flagella during chemotaxis.</text>
</comment>
<dbReference type="InterPro" id="IPR005503">
    <property type="entry name" value="FliL"/>
</dbReference>
<sequence length="157" mass="16689">MSDAVQPDEPPAGRSKLPLMMGLVLALLLGAGGFFVTNSGLIGPRSEVVGTDPPADLPEIAFLPVAPVTISMPGLASDSHLRFTAQLEVVSAHAGEVELLMPRIVDVLNGYLRAVQPASLQEAGALIRIRAQLLRRIQIVTGEGRVRDLLVTEFLFS</sequence>
<evidence type="ECO:0000256" key="3">
    <source>
        <dbReference type="ARBA" id="ARBA00008281"/>
    </source>
</evidence>
<feature type="transmembrane region" description="Helical" evidence="10">
    <location>
        <begin position="17"/>
        <end position="36"/>
    </location>
</feature>
<accession>A0ABW9Y691</accession>
<comment type="similarity">
    <text evidence="3 10">Belongs to the FliL family.</text>
</comment>
<keyword evidence="11" id="KW-0282">Flagellum</keyword>
<keyword evidence="4" id="KW-1003">Cell membrane</keyword>
<dbReference type="Proteomes" id="UP001517376">
    <property type="component" value="Unassembled WGS sequence"/>
</dbReference>
<keyword evidence="5 10" id="KW-0145">Chemotaxis</keyword>
<keyword evidence="10" id="KW-0997">Cell inner membrane</keyword>
<keyword evidence="7 10" id="KW-0283">Flagellar rotation</keyword>
<evidence type="ECO:0000256" key="7">
    <source>
        <dbReference type="ARBA" id="ARBA00022779"/>
    </source>
</evidence>
<evidence type="ECO:0000256" key="4">
    <source>
        <dbReference type="ARBA" id="ARBA00022475"/>
    </source>
</evidence>
<evidence type="ECO:0000256" key="6">
    <source>
        <dbReference type="ARBA" id="ARBA00022692"/>
    </source>
</evidence>
<reference evidence="12" key="1">
    <citation type="submission" date="2020-01" db="EMBL/GenBank/DDBJ databases">
        <title>Sphingomonas sp. strain CSW-10.</title>
        <authorList>
            <person name="Chen W.-M."/>
        </authorList>
    </citation>
    <scope>NUCLEOTIDE SEQUENCE [LARGE SCALE GENOMIC DNA]</scope>
    <source>
        <strain evidence="12">CCP-1</strain>
    </source>
</reference>
<organism evidence="11 12">
    <name type="scientific">Paragemmobacter ruber</name>
    <dbReference type="NCBI Taxonomy" id="1985673"/>
    <lineage>
        <taxon>Bacteria</taxon>
        <taxon>Pseudomonadati</taxon>
        <taxon>Pseudomonadota</taxon>
        <taxon>Alphaproteobacteria</taxon>
        <taxon>Rhodobacterales</taxon>
        <taxon>Paracoccaceae</taxon>
        <taxon>Paragemmobacter</taxon>
    </lineage>
</organism>
<evidence type="ECO:0000313" key="12">
    <source>
        <dbReference type="Proteomes" id="UP001517376"/>
    </source>
</evidence>